<name>A0A5M9QQZ8_9HELI</name>
<proteinExistence type="predicted"/>
<comment type="caution">
    <text evidence="1">The sequence shown here is derived from an EMBL/GenBank/DDBJ whole genome shotgun (WGS) entry which is preliminary data.</text>
</comment>
<accession>A0A5M9QQZ8</accession>
<protein>
    <submittedName>
        <fullName evidence="1">Uncharacterized protein</fullName>
    </submittedName>
</protein>
<evidence type="ECO:0000313" key="2">
    <source>
        <dbReference type="Proteomes" id="UP000323707"/>
    </source>
</evidence>
<dbReference type="EMBL" id="VXKE01000006">
    <property type="protein sequence ID" value="KAA8710788.1"/>
    <property type="molecule type" value="Genomic_DNA"/>
</dbReference>
<gene>
    <name evidence="1" type="ORF">F4V45_02430</name>
</gene>
<sequence length="75" mass="8401">MLCLHSKSAYFSIFGFILYIDSKPACDSALRDKSWIASRVLQLHTPSMRPCTRSQSPDFSSQILESLGLSLENGF</sequence>
<organism evidence="1 2">
    <name type="scientific">Helicobacter canis</name>
    <dbReference type="NCBI Taxonomy" id="29419"/>
    <lineage>
        <taxon>Bacteria</taxon>
        <taxon>Pseudomonadati</taxon>
        <taxon>Campylobacterota</taxon>
        <taxon>Epsilonproteobacteria</taxon>
        <taxon>Campylobacterales</taxon>
        <taxon>Helicobacteraceae</taxon>
        <taxon>Helicobacter</taxon>
    </lineage>
</organism>
<dbReference type="RefSeq" id="WP_150336898.1">
    <property type="nucleotide sequence ID" value="NZ_JAERIX010000026.1"/>
</dbReference>
<reference evidence="1 2" key="1">
    <citation type="submission" date="2019-09" db="EMBL/GenBank/DDBJ databases">
        <title>Draft genome sequence of various Type strains from the CCUG.</title>
        <authorList>
            <person name="Pineiro-Iglesias B."/>
            <person name="Tunovic T."/>
            <person name="Unosson C."/>
            <person name="Inganas E."/>
            <person name="Ohlen M."/>
            <person name="Cardew S."/>
            <person name="Jensie-Markopoulos S."/>
            <person name="Salva-Serra F."/>
            <person name="Jaen-Luchoro D."/>
            <person name="Karlsson R."/>
            <person name="Svensson-Stadler L."/>
            <person name="Chun J."/>
            <person name="Moore E."/>
        </authorList>
    </citation>
    <scope>NUCLEOTIDE SEQUENCE [LARGE SCALE GENOMIC DNA]</scope>
    <source>
        <strain evidence="1 2">CCUG 32756T</strain>
    </source>
</reference>
<dbReference type="Proteomes" id="UP000323707">
    <property type="component" value="Unassembled WGS sequence"/>
</dbReference>
<dbReference type="AlphaFoldDB" id="A0A5M9QQZ8"/>
<evidence type="ECO:0000313" key="1">
    <source>
        <dbReference type="EMBL" id="KAA8710788.1"/>
    </source>
</evidence>